<dbReference type="AlphaFoldDB" id="A0A453R7S4"/>
<keyword evidence="2 5" id="KW-0863">Zinc-finger</keyword>
<evidence type="ECO:0000259" key="6">
    <source>
        <dbReference type="PROSITE" id="PS51081"/>
    </source>
</evidence>
<dbReference type="PANTHER" id="PTHR46632:SF27">
    <property type="entry name" value="RING-TYPE E3 UBIQUITIN TRANSFERASE"/>
    <property type="match status" value="1"/>
</dbReference>
<dbReference type="SUPFAM" id="SSF49599">
    <property type="entry name" value="TRAF domain-like"/>
    <property type="match status" value="1"/>
</dbReference>
<reference evidence="7" key="4">
    <citation type="submission" date="2019-03" db="UniProtKB">
        <authorList>
            <consortium name="EnsemblPlants"/>
        </authorList>
    </citation>
    <scope>IDENTIFICATION</scope>
</reference>
<evidence type="ECO:0000313" key="7">
    <source>
        <dbReference type="EnsemblPlants" id="AET7Gv20492800.4"/>
    </source>
</evidence>
<reference evidence="8" key="2">
    <citation type="journal article" date="2017" name="Nat. Plants">
        <title>The Aegilops tauschii genome reveals multiple impacts of transposons.</title>
        <authorList>
            <person name="Zhao G."/>
            <person name="Zou C."/>
            <person name="Li K."/>
            <person name="Wang K."/>
            <person name="Li T."/>
            <person name="Gao L."/>
            <person name="Zhang X."/>
            <person name="Wang H."/>
            <person name="Yang Z."/>
            <person name="Liu X."/>
            <person name="Jiang W."/>
            <person name="Mao L."/>
            <person name="Kong X."/>
            <person name="Jiao Y."/>
            <person name="Jia J."/>
        </authorList>
    </citation>
    <scope>NUCLEOTIDE SEQUENCE [LARGE SCALE GENOMIC DNA]</scope>
    <source>
        <strain evidence="8">cv. AL8/78</strain>
    </source>
</reference>
<sequence length="358" mass="38612">SAACSPRRRSRTCGWSAWTERTSSAAFSSSRGLRPTTRAPLCGSEHFVCQACVSGGDGNGGTNKRCGPCGHAVSYTRSRFMDGVVDAYKVSCLYKGHGCAMDGIPYHSAADHKASCKHAPCYCFDCRFVGSPAKLVRHLASPSGAHAWPVEKIRYEVPQPFVVPASSEEDQRRLLVTEDGRVFLLAVGARRDLGGRRPVTVVCVRGNADADADAKPLYTGVLWVDGPPAPPRQPLGCSFRLKATVASCSVPKALPLRLAGAVRRALGGREPDEQPRVLIGDRGPDCLFCKYLGVCVLIFCQLSSLQSGPTCQKVIKRAKSPNQCFLQRLNKFFGVFCNGLTSWWFPANLAANVVVSCN</sequence>
<dbReference type="InterPro" id="IPR013083">
    <property type="entry name" value="Znf_RING/FYVE/PHD"/>
</dbReference>
<dbReference type="Gramene" id="AET7Gv20492800.4">
    <property type="protein sequence ID" value="AET7Gv20492800.4"/>
    <property type="gene ID" value="AET7Gv20492800"/>
</dbReference>
<reference evidence="7" key="5">
    <citation type="journal article" date="2021" name="G3 (Bethesda)">
        <title>Aegilops tauschii genome assembly Aet v5.0 features greater sequence contiguity and improved annotation.</title>
        <authorList>
            <person name="Wang L."/>
            <person name="Zhu T."/>
            <person name="Rodriguez J.C."/>
            <person name="Deal K.R."/>
            <person name="Dubcovsky J."/>
            <person name="McGuire P.E."/>
            <person name="Lux T."/>
            <person name="Spannagl M."/>
            <person name="Mayer K.F.X."/>
            <person name="Baldrich P."/>
            <person name="Meyers B.C."/>
            <person name="Huo N."/>
            <person name="Gu Y.Q."/>
            <person name="Zhou H."/>
            <person name="Devos K.M."/>
            <person name="Bennetzen J.L."/>
            <person name="Unver T."/>
            <person name="Budak H."/>
            <person name="Gulick P.J."/>
            <person name="Galiba G."/>
            <person name="Kalapos B."/>
            <person name="Nelson D.R."/>
            <person name="Li P."/>
            <person name="You F.M."/>
            <person name="Luo M.C."/>
            <person name="Dvorak J."/>
        </authorList>
    </citation>
    <scope>NUCLEOTIDE SEQUENCE [LARGE SCALE GENOMIC DNA]</scope>
    <source>
        <strain evidence="7">cv. AL8/78</strain>
    </source>
</reference>
<dbReference type="EnsemblPlants" id="AET7Gv20492800.5">
    <property type="protein sequence ID" value="AET7Gv20492800.5"/>
    <property type="gene ID" value="AET7Gv20492800"/>
</dbReference>
<dbReference type="InterPro" id="IPR013010">
    <property type="entry name" value="Znf_SIAH"/>
</dbReference>
<dbReference type="EnsemblPlants" id="AET7Gv20492800.4">
    <property type="protein sequence ID" value="AET7Gv20492800.4"/>
    <property type="gene ID" value="AET7Gv20492800"/>
</dbReference>
<evidence type="ECO:0000256" key="1">
    <source>
        <dbReference type="ARBA" id="ARBA00022723"/>
    </source>
</evidence>
<organism evidence="7 8">
    <name type="scientific">Aegilops tauschii subsp. strangulata</name>
    <name type="common">Goatgrass</name>
    <dbReference type="NCBI Taxonomy" id="200361"/>
    <lineage>
        <taxon>Eukaryota</taxon>
        <taxon>Viridiplantae</taxon>
        <taxon>Streptophyta</taxon>
        <taxon>Embryophyta</taxon>
        <taxon>Tracheophyta</taxon>
        <taxon>Spermatophyta</taxon>
        <taxon>Magnoliopsida</taxon>
        <taxon>Liliopsida</taxon>
        <taxon>Poales</taxon>
        <taxon>Poaceae</taxon>
        <taxon>BOP clade</taxon>
        <taxon>Pooideae</taxon>
        <taxon>Triticodae</taxon>
        <taxon>Triticeae</taxon>
        <taxon>Triticinae</taxon>
        <taxon>Aegilops</taxon>
    </lineage>
</organism>
<feature type="domain" description="SIAH-type" evidence="6">
    <location>
        <begin position="87"/>
        <end position="144"/>
    </location>
</feature>
<dbReference type="GO" id="GO:0008270">
    <property type="term" value="F:zinc ion binding"/>
    <property type="evidence" value="ECO:0007669"/>
    <property type="project" value="UniProtKB-KW"/>
</dbReference>
<evidence type="ECO:0000256" key="5">
    <source>
        <dbReference type="PROSITE-ProRule" id="PRU00455"/>
    </source>
</evidence>
<dbReference type="Proteomes" id="UP000015105">
    <property type="component" value="Chromosome 7D"/>
</dbReference>
<evidence type="ECO:0000313" key="8">
    <source>
        <dbReference type="Proteomes" id="UP000015105"/>
    </source>
</evidence>
<dbReference type="PANTHER" id="PTHR46632">
    <property type="entry name" value="E3 UBIQUITIN-PROTEIN LIGASE SINA-LIKE 4"/>
    <property type="match status" value="1"/>
</dbReference>
<dbReference type="STRING" id="200361.A0A453R7S4"/>
<keyword evidence="1" id="KW-0479">Metal-binding</keyword>
<dbReference type="InterPro" id="IPR044286">
    <property type="entry name" value="SINL_plant"/>
</dbReference>
<evidence type="ECO:0000256" key="4">
    <source>
        <dbReference type="ARBA" id="ARBA00024004"/>
    </source>
</evidence>
<keyword evidence="3" id="KW-0862">Zinc</keyword>
<comment type="function">
    <text evidence="4">E3 ubiquitin-protein ligase that mediates ubiquitination and subsequent proteasomal degradation of target proteins. E3 ubiquitin ligases accept ubiquitin from an E2 ubiquitin-conjugating enzyme in the form of a thioester and then directly transfers the ubiquitin to targeted substrates. It probably triggers the ubiquitin-mediated degradation of different substrates.</text>
</comment>
<dbReference type="Gramene" id="AET7Gv20492800.5">
    <property type="protein sequence ID" value="AET7Gv20492800.5"/>
    <property type="gene ID" value="AET7Gv20492800"/>
</dbReference>
<dbReference type="PROSITE" id="PS51081">
    <property type="entry name" value="ZF_SIAH"/>
    <property type="match status" value="1"/>
</dbReference>
<accession>A0A453R7S4</accession>
<reference evidence="7" key="3">
    <citation type="journal article" date="2017" name="Nature">
        <title>Genome sequence of the progenitor of the wheat D genome Aegilops tauschii.</title>
        <authorList>
            <person name="Luo M.C."/>
            <person name="Gu Y.Q."/>
            <person name="Puiu D."/>
            <person name="Wang H."/>
            <person name="Twardziok S.O."/>
            <person name="Deal K.R."/>
            <person name="Huo N."/>
            <person name="Zhu T."/>
            <person name="Wang L."/>
            <person name="Wang Y."/>
            <person name="McGuire P.E."/>
            <person name="Liu S."/>
            <person name="Long H."/>
            <person name="Ramasamy R.K."/>
            <person name="Rodriguez J.C."/>
            <person name="Van S.L."/>
            <person name="Yuan L."/>
            <person name="Wang Z."/>
            <person name="Xia Z."/>
            <person name="Xiao L."/>
            <person name="Anderson O.D."/>
            <person name="Ouyang S."/>
            <person name="Liang Y."/>
            <person name="Zimin A.V."/>
            <person name="Pertea G."/>
            <person name="Qi P."/>
            <person name="Bennetzen J.L."/>
            <person name="Dai X."/>
            <person name="Dawson M.W."/>
            <person name="Muller H.G."/>
            <person name="Kugler K."/>
            <person name="Rivarola-Duarte L."/>
            <person name="Spannagl M."/>
            <person name="Mayer K.F.X."/>
            <person name="Lu F.H."/>
            <person name="Bevan M.W."/>
            <person name="Leroy P."/>
            <person name="Li P."/>
            <person name="You F.M."/>
            <person name="Sun Q."/>
            <person name="Liu Z."/>
            <person name="Lyons E."/>
            <person name="Wicker T."/>
            <person name="Salzberg S.L."/>
            <person name="Devos K.M."/>
            <person name="Dvorak J."/>
        </authorList>
    </citation>
    <scope>NUCLEOTIDE SEQUENCE [LARGE SCALE GENOMIC DNA]</scope>
    <source>
        <strain evidence="7">cv. AL8/78</strain>
    </source>
</reference>
<proteinExistence type="predicted"/>
<evidence type="ECO:0000256" key="3">
    <source>
        <dbReference type="ARBA" id="ARBA00022833"/>
    </source>
</evidence>
<protein>
    <recommendedName>
        <fullName evidence="6">SIAH-type domain-containing protein</fullName>
    </recommendedName>
</protein>
<evidence type="ECO:0000256" key="2">
    <source>
        <dbReference type="ARBA" id="ARBA00022771"/>
    </source>
</evidence>
<reference evidence="8" key="1">
    <citation type="journal article" date="2014" name="Science">
        <title>Ancient hybridizations among the ancestral genomes of bread wheat.</title>
        <authorList>
            <consortium name="International Wheat Genome Sequencing Consortium,"/>
            <person name="Marcussen T."/>
            <person name="Sandve S.R."/>
            <person name="Heier L."/>
            <person name="Spannagl M."/>
            <person name="Pfeifer M."/>
            <person name="Jakobsen K.S."/>
            <person name="Wulff B.B."/>
            <person name="Steuernagel B."/>
            <person name="Mayer K.F."/>
            <person name="Olsen O.A."/>
        </authorList>
    </citation>
    <scope>NUCLEOTIDE SEQUENCE [LARGE SCALE GENOMIC DNA]</scope>
    <source>
        <strain evidence="8">cv. AL8/78</strain>
    </source>
</reference>
<keyword evidence="8" id="KW-1185">Reference proteome</keyword>
<name>A0A453R7S4_AEGTS</name>
<dbReference type="Gene3D" id="3.30.40.10">
    <property type="entry name" value="Zinc/RING finger domain, C3HC4 (zinc finger)"/>
    <property type="match status" value="1"/>
</dbReference>